<accession>A0ABW3STB1</accession>
<evidence type="ECO:0000313" key="3">
    <source>
        <dbReference type="EMBL" id="MFD1187793.1"/>
    </source>
</evidence>
<keyword evidence="4" id="KW-1185">Reference proteome</keyword>
<feature type="compositionally biased region" description="Basic and acidic residues" evidence="1">
    <location>
        <begin position="68"/>
        <end position="77"/>
    </location>
</feature>
<gene>
    <name evidence="3" type="ORF">ACFQ2O_16375</name>
</gene>
<dbReference type="RefSeq" id="WP_377530106.1">
    <property type="nucleotide sequence ID" value="NZ_JBHTLD010000175.1"/>
</dbReference>
<feature type="transmembrane region" description="Helical" evidence="2">
    <location>
        <begin position="5"/>
        <end position="25"/>
    </location>
</feature>
<feature type="region of interest" description="Disordered" evidence="1">
    <location>
        <begin position="56"/>
        <end position="77"/>
    </location>
</feature>
<sequence length="77" mass="8872">MKSHLLWMIIGCTLPLLLIFLAPALGLSGDMSLLIFVIAMFACHLLMPMHHVSHRHKDELQDQPSNNKLKEHEPYQR</sequence>
<evidence type="ECO:0000256" key="2">
    <source>
        <dbReference type="SAM" id="Phobius"/>
    </source>
</evidence>
<keyword evidence="2" id="KW-1133">Transmembrane helix</keyword>
<reference evidence="4" key="1">
    <citation type="journal article" date="2019" name="Int. J. Syst. Evol. Microbiol.">
        <title>The Global Catalogue of Microorganisms (GCM) 10K type strain sequencing project: providing services to taxonomists for standard genome sequencing and annotation.</title>
        <authorList>
            <consortium name="The Broad Institute Genomics Platform"/>
            <consortium name="The Broad Institute Genome Sequencing Center for Infectious Disease"/>
            <person name="Wu L."/>
            <person name="Ma J."/>
        </authorList>
    </citation>
    <scope>NUCLEOTIDE SEQUENCE [LARGE SCALE GENOMIC DNA]</scope>
    <source>
        <strain evidence="4">JCM 31319</strain>
    </source>
</reference>
<evidence type="ECO:0008006" key="5">
    <source>
        <dbReference type="Google" id="ProtNLM"/>
    </source>
</evidence>
<name>A0ABW3STB1_9BACT</name>
<protein>
    <recommendedName>
        <fullName evidence="5">DUF2933 domain-containing protein</fullName>
    </recommendedName>
</protein>
<feature type="transmembrane region" description="Helical" evidence="2">
    <location>
        <begin position="31"/>
        <end position="47"/>
    </location>
</feature>
<dbReference type="Proteomes" id="UP001597094">
    <property type="component" value="Unassembled WGS sequence"/>
</dbReference>
<proteinExistence type="predicted"/>
<evidence type="ECO:0000256" key="1">
    <source>
        <dbReference type="SAM" id="MobiDB-lite"/>
    </source>
</evidence>
<evidence type="ECO:0000313" key="4">
    <source>
        <dbReference type="Proteomes" id="UP001597094"/>
    </source>
</evidence>
<dbReference type="EMBL" id="JBHTLD010000175">
    <property type="protein sequence ID" value="MFD1187793.1"/>
    <property type="molecule type" value="Genomic_DNA"/>
</dbReference>
<comment type="caution">
    <text evidence="3">The sequence shown here is derived from an EMBL/GenBank/DDBJ whole genome shotgun (WGS) entry which is preliminary data.</text>
</comment>
<keyword evidence="2" id="KW-0812">Transmembrane</keyword>
<keyword evidence="2" id="KW-0472">Membrane</keyword>
<organism evidence="3 4">
    <name type="scientific">Pontibacter rugosus</name>
    <dbReference type="NCBI Taxonomy" id="1745966"/>
    <lineage>
        <taxon>Bacteria</taxon>
        <taxon>Pseudomonadati</taxon>
        <taxon>Bacteroidota</taxon>
        <taxon>Cytophagia</taxon>
        <taxon>Cytophagales</taxon>
        <taxon>Hymenobacteraceae</taxon>
        <taxon>Pontibacter</taxon>
    </lineage>
</organism>